<protein>
    <recommendedName>
        <fullName evidence="5">Non-specific protein-tyrosine kinase</fullName>
    </recommendedName>
</protein>
<keyword evidence="2" id="KW-1133">Transmembrane helix</keyword>
<feature type="compositionally biased region" description="Basic and acidic residues" evidence="1">
    <location>
        <begin position="493"/>
        <end position="502"/>
    </location>
</feature>
<name>A0A9D1VXP0_9FIRM</name>
<sequence>MEHNYDTIDLYDLVRKIFQFLLRTWKAALPVLLLTACGTAAFIRLSYTPLYESRATFAVTKEMNGEENYLYNKDAADELSVSFESILYSDVMQDAMKADLGTETLPASIVASRVGTTNLFTVAAQSEDPEAAEKVVQAFLDNYARVFRAALMEISLEMIESPEAASVCNTPDYLRAETWACGGVLMAYAVLAGAYAFFRRTITEEEEVRESLRTGCLGTLPYVKAAERKKGTAAPLITRDSSRNFEMKEAVAAVRRRLEKEKERSGTCTYLLAGASEGEGVSTAAANLALSLAYRGWKTALVDLNLRKPAQLKRIPIKKDTELQNVMQVEGTAFLAERTALSGRLTVYGIQEPADRAAKILGSPMIRRFLEGMKERYDFLVIDSPPLLSYADGQTLAKLADAAIFVLREDHLSVGKLVDAMEMLNESAPAVLGGVMNGSRIHVSRYGYGYGYGYSYGYKYRYGYGYRKRYGYGSRGEKSKDRDSDKVKKRKGEKSDETEKNL</sequence>
<dbReference type="SUPFAM" id="SSF52540">
    <property type="entry name" value="P-loop containing nucleoside triphosphate hydrolases"/>
    <property type="match status" value="1"/>
</dbReference>
<dbReference type="Gene3D" id="3.40.50.300">
    <property type="entry name" value="P-loop containing nucleotide triphosphate hydrolases"/>
    <property type="match status" value="1"/>
</dbReference>
<gene>
    <name evidence="3" type="ORF">H9981_06595</name>
</gene>
<feature type="region of interest" description="Disordered" evidence="1">
    <location>
        <begin position="470"/>
        <end position="502"/>
    </location>
</feature>
<dbReference type="InterPro" id="IPR027417">
    <property type="entry name" value="P-loop_NTPase"/>
</dbReference>
<keyword evidence="2" id="KW-0472">Membrane</keyword>
<evidence type="ECO:0000313" key="3">
    <source>
        <dbReference type="EMBL" id="HIX48664.1"/>
    </source>
</evidence>
<dbReference type="InterPro" id="IPR015223">
    <property type="entry name" value="MipZ"/>
</dbReference>
<evidence type="ECO:0000256" key="1">
    <source>
        <dbReference type="SAM" id="MobiDB-lite"/>
    </source>
</evidence>
<dbReference type="GO" id="GO:0004713">
    <property type="term" value="F:protein tyrosine kinase activity"/>
    <property type="evidence" value="ECO:0007669"/>
    <property type="project" value="TreeGrafter"/>
</dbReference>
<dbReference type="AlphaFoldDB" id="A0A9D1VXP0"/>
<reference evidence="3" key="2">
    <citation type="submission" date="2021-04" db="EMBL/GenBank/DDBJ databases">
        <authorList>
            <person name="Gilroy R."/>
        </authorList>
    </citation>
    <scope>NUCLEOTIDE SEQUENCE</scope>
    <source>
        <strain evidence="3">ChiSjej5B23-15282</strain>
    </source>
</reference>
<dbReference type="InterPro" id="IPR050445">
    <property type="entry name" value="Bact_polysacc_biosynth/exp"/>
</dbReference>
<dbReference type="EMBL" id="DXFA01000115">
    <property type="protein sequence ID" value="HIX48664.1"/>
    <property type="molecule type" value="Genomic_DNA"/>
</dbReference>
<dbReference type="Proteomes" id="UP000824243">
    <property type="component" value="Unassembled WGS sequence"/>
</dbReference>
<dbReference type="GO" id="GO:0005886">
    <property type="term" value="C:plasma membrane"/>
    <property type="evidence" value="ECO:0007669"/>
    <property type="project" value="TreeGrafter"/>
</dbReference>
<evidence type="ECO:0000313" key="4">
    <source>
        <dbReference type="Proteomes" id="UP000824243"/>
    </source>
</evidence>
<feature type="compositionally biased region" description="Basic and acidic residues" evidence="1">
    <location>
        <begin position="475"/>
        <end position="486"/>
    </location>
</feature>
<proteinExistence type="predicted"/>
<feature type="transmembrane region" description="Helical" evidence="2">
    <location>
        <begin position="27"/>
        <end position="47"/>
    </location>
</feature>
<dbReference type="Pfam" id="PF09140">
    <property type="entry name" value="MipZ"/>
    <property type="match status" value="1"/>
</dbReference>
<evidence type="ECO:0000256" key="2">
    <source>
        <dbReference type="SAM" id="Phobius"/>
    </source>
</evidence>
<keyword evidence="2" id="KW-0812">Transmembrane</keyword>
<organism evidence="3 4">
    <name type="scientific">Candidatus Mediterraneibacter caccavium</name>
    <dbReference type="NCBI Taxonomy" id="2838661"/>
    <lineage>
        <taxon>Bacteria</taxon>
        <taxon>Bacillati</taxon>
        <taxon>Bacillota</taxon>
        <taxon>Clostridia</taxon>
        <taxon>Lachnospirales</taxon>
        <taxon>Lachnospiraceae</taxon>
        <taxon>Mediterraneibacter</taxon>
    </lineage>
</organism>
<accession>A0A9D1VXP0</accession>
<evidence type="ECO:0008006" key="5">
    <source>
        <dbReference type="Google" id="ProtNLM"/>
    </source>
</evidence>
<comment type="caution">
    <text evidence="3">The sequence shown here is derived from an EMBL/GenBank/DDBJ whole genome shotgun (WGS) entry which is preliminary data.</text>
</comment>
<dbReference type="PANTHER" id="PTHR32309">
    <property type="entry name" value="TYROSINE-PROTEIN KINASE"/>
    <property type="match status" value="1"/>
</dbReference>
<dbReference type="PANTHER" id="PTHR32309:SF31">
    <property type="entry name" value="CAPSULAR EXOPOLYSACCHARIDE FAMILY"/>
    <property type="match status" value="1"/>
</dbReference>
<reference evidence="3" key="1">
    <citation type="journal article" date="2021" name="PeerJ">
        <title>Extensive microbial diversity within the chicken gut microbiome revealed by metagenomics and culture.</title>
        <authorList>
            <person name="Gilroy R."/>
            <person name="Ravi A."/>
            <person name="Getino M."/>
            <person name="Pursley I."/>
            <person name="Horton D.L."/>
            <person name="Alikhan N.F."/>
            <person name="Baker D."/>
            <person name="Gharbi K."/>
            <person name="Hall N."/>
            <person name="Watson M."/>
            <person name="Adriaenssens E.M."/>
            <person name="Foster-Nyarko E."/>
            <person name="Jarju S."/>
            <person name="Secka A."/>
            <person name="Antonio M."/>
            <person name="Oren A."/>
            <person name="Chaudhuri R.R."/>
            <person name="La Ragione R."/>
            <person name="Hildebrand F."/>
            <person name="Pallen M.J."/>
        </authorList>
    </citation>
    <scope>NUCLEOTIDE SEQUENCE</scope>
    <source>
        <strain evidence="3">ChiSjej5B23-15282</strain>
    </source>
</reference>